<evidence type="ECO:0000256" key="8">
    <source>
        <dbReference type="ARBA" id="ARBA00023136"/>
    </source>
</evidence>
<keyword evidence="10" id="KW-0325">Glycoprotein</keyword>
<feature type="domain" description="Ig-like" evidence="15">
    <location>
        <begin position="4306"/>
        <end position="4399"/>
    </location>
</feature>
<dbReference type="FunFam" id="2.60.40.10:FF:000328">
    <property type="entry name" value="CLUMA_CG000981, isoform A"/>
    <property type="match status" value="1"/>
</dbReference>
<evidence type="ECO:0000256" key="4">
    <source>
        <dbReference type="ARBA" id="ARBA00022729"/>
    </source>
</evidence>
<proteinExistence type="inferred from homology"/>
<feature type="compositionally biased region" description="Low complexity" evidence="13">
    <location>
        <begin position="1320"/>
        <end position="1334"/>
    </location>
</feature>
<feature type="compositionally biased region" description="Basic and acidic residues" evidence="13">
    <location>
        <begin position="3127"/>
        <end position="3142"/>
    </location>
</feature>
<feature type="region of interest" description="Disordered" evidence="13">
    <location>
        <begin position="1392"/>
        <end position="1424"/>
    </location>
</feature>
<feature type="domain" description="Protein kinase" evidence="14">
    <location>
        <begin position="4915"/>
        <end position="5170"/>
    </location>
</feature>
<dbReference type="PROSITE" id="PS50835">
    <property type="entry name" value="IG_LIKE"/>
    <property type="match status" value="13"/>
</dbReference>
<dbReference type="SMART" id="SM00408">
    <property type="entry name" value="IGc2"/>
    <property type="match status" value="12"/>
</dbReference>
<feature type="region of interest" description="Disordered" evidence="13">
    <location>
        <begin position="2079"/>
        <end position="2150"/>
    </location>
</feature>
<feature type="region of interest" description="Disordered" evidence="13">
    <location>
        <begin position="5390"/>
        <end position="5421"/>
    </location>
</feature>
<dbReference type="PROSITE" id="PS50853">
    <property type="entry name" value="FN3"/>
    <property type="match status" value="2"/>
</dbReference>
<feature type="region of interest" description="Disordered" evidence="13">
    <location>
        <begin position="1871"/>
        <end position="2063"/>
    </location>
</feature>
<feature type="region of interest" description="Disordered" evidence="13">
    <location>
        <begin position="1289"/>
        <end position="1364"/>
    </location>
</feature>
<sequence>MGGVALMSEPPDRPGQVELDPRYAFSASAVLEKMAAPVTVSSLPGFTSNDVLSGIGSSTSRNSSSPSVSPERPSLEDALSLDDDSSEGSSHDVVVQQLEAVEQPIVPVQQRGFLLPRSPARLFVHNAVVQSALSSVASSSAPVTLSDVLEQVAVDDAVADSQPSTLDQIEQDLQDQLQVLDQIEVDICEGKAAVQNEVAQSDKEMSSSDQTDQILLEQETVMEQIKPPSDQLTLTEQHVEPACDTMESPVAKECEPAVADHVDVPTILFQEEEVLQHDVPVQSHLAAIDSGVCELMAHRGSDGEGQHTDQYSDAYITAVDSMSSCDYGDSPEPDGVVLDRHGPKGECPSPPISSKQPIAEMDADVAATDAALGTDGRPIFLRCVTDQTVKPGETAHGRFKILQEGNFYCLEISPVALEDEGAWTCRAVLAETFGSEEGVSATAQLRVMVPKSYKRPEFVEDLQAILTEEGTDGKEIKAGDVFAFRAPQSDSTAEETATSLGIYSCEAINCIGKAVSTSQVRSQCESAGPPVIIEEPFSQKIRVKWFNKDVPKEASSKYVLGEDGHGGYSLDISPTDINDDGEWKVAIKNEGVDAESSASAILTLVVPKNYRPPRFLESLKAILTEEGLELKPGDVYQLSGTNSLGSYSCVARNCMGTAISAAELTVDDIQNQLNEEERLQLMDSHRPPVFAQGLRTTENFLVTWFHNDEPIDLDETHKYRSSKEEAGFCHLDVEPLEFSDEGDWKCIVINDFGHAPHFLEPLRAVLSDEGTVNLECKVIGVPQPSLKWYKDGVELKPGDIHRIMSGQDGTCCLGTYTCEAHNCMGTSSSSAALLGFEDRPEAEQNAALAQDETLLDAEPQRSSQISLYETANAEDTLTEERAEISVSLDGREVSVSLISYRNTTELPPLRFTRETATSGSLLMEAVVIDVPMEINGSGEFSLERTLSEVSFEEAPTEADIEELSAMEALIIEEADQRNDPYFLDDLTIPDLPYEETCLSDREQPLHLESHSGGATPIVMSPRRLSIEHEEVKIVEDYQIVSADGIQSPADADYYSPLEYSDSCSVLLTSPKTDSPPEEAVCVATPTVQQPAVVEEPVVMATPLSDVAAAVPADAPQSAVKGKLENLIMSNKSSLDIRESADETETSADENSQRRTSVVEAPSSELLERKMPSASNELEQPEEVGDIPMIETGQSNTVLVESKLSAIHLESDQTSGADGTESGGESRPSAPMPSDGRIQVAEQDGVTCVEECWNAASRLAAAVDTVMDEASVEDHGVELEQYPSTSCASNAGRLLGSGQESNTKAQSFDTAKDEQEILSSADAAAPRPATGEAADQGSNFNTRVSDVTTGSKVEQASAASSPIIAEQCSDVPPRFQEVDDRATKDVDAAAELPGNVTNDTPVAITESKESCPTPQSEVKSDDEPVIREELASAKEKENQQGEIETELADKAVEEAAVIEDANDLKDVALSDKVQKAVEEEVCLQKDAVEEIRMEKDVGPEIITDDAKESNQVENEADVKLQEDVIKNEIAQEAGDQNDMEKIETVKLEELKYEQEENLKTNDEQCQINEESTQLESGKKNVEAHTNDVEIPAQPKEVKEDEQFSTEVETQEPSSIPAEEKEYVNKEVEMQDEPIKEEEQPTVLNVEEIQEEMDTRQHLNDEIVKEAEEKELLVKEAEQKEILPKQAEEEERLLKETEEKERVLKETEEKERLLKEAEEKGRLIEEAKETERLKEEAAEQERLQKEAAERERAMKEAEEQELRAKEAEEQELWAKEAEEQERLLREAEEKERLAKEAEEQERLIKEVEENERLRKEAEEKERLMKEAEENERLQKELEEQERLAKEAEECRLKEAEEKERLRIEAEEQIRLKQEAEEQERLLKEAEEKERLDKEAEERDRLLKEAEEQDRHRVEAEENERIRKEAEDKERALQEAEEKERALKEAEEKERLLKESEEKERLAKEAEEQERSRIEAEENERLLKEAQEKERLMKEAEEKERLLKEAEEKERLLKEAEENERREKEAEEIERLKKEAEEAERIKKEAEEAERQRKEAEEVERLKKEAEEQELLLREAIEQASRAVEAEEMERLKQEAQQTEGLPKDSTEDKESLVKETGDQEIPAEEANREQESVEESADDQSQTQQISRSLEATSSFLSSGALRSMDVSLPRHSETSHLMAEKSLSRTDSVDRQRSCKTDAEDGDLIERKEPSRMSSALTESSLTEDELIAKQIEEEKQQRRREAAEKLLREQEQQASGQADASTRRHEERLRLEQSELHQTVDEHIRKQQQEEEVIQRESEEEKVRLQKQKEEERRIKLEEAEKLRREVEIQERQRREEKEAKRLEAERIQREKEAEEWILKEQERIRLEEEIQRLESERLRMKEERRLRQAKEEEEERLRVKKEREERLRREQEEEERLRREEEEQLRLMKEERERARKQKEEEEERMLREIEERAQRKKEENERLRKEKEEEERLKKEEERQRREEEERKRAEAAEKLRQEAEEKMREKEEKRLKQEEEKKKREEEEKRMKEELRKQKEEEAKKMLEELEAARIKRAEEQKLMAEEEDIAERRVKQTEHVQPAAGSNEAGFNQSQDETLEAPREPVEMKLSERKEDERCEKETALLRKEEDGELKKPEVKAKEDDEMTRQKEREEQKLIEEKERKEAEAKALMEQEERKKAEEKKLKEQQQEKERQAAEEEMRIEEEKQRKEAEEKKRKEQEEKERKEAEELKEKQEKERKEAEQKKLKELQEAEELKLKEQREKEAEEKRMKEQAEKERKEREEEEVKEKERKEKEEKEKQEAEQRKLKELQEAEEKKLKEEAEKVRKEKEEKELKEKERLEAEERKKKEEEKKLKEAEELKKKEQQEKERKEAEEKKLKEQKERERQEAEEKKLKERKEAEEKKLKEQQEKERKEAEEKERKEAEEKKLKKQQEKERKEAEEIQLKEQQEKERKERKKKEKLEKERKETEEKQKKEQQEKEAKKAEDLMKSGPKSDIQEQRVKPEEAVKRAEREAGRQVDDARNRSDDESSGKERRRRPITNSDEQTADSSSDNSARTTRTRARPVDESQFDCAVIGSATRRRPVPTVFEEPCDAINQSPSQQQQATFDGSSSQTPSRQQLSTDFDLHPGTRLSREDMRHGIRSRSAGVASHSMLNRSAYHAESHSNQPEWDSSTKTSEDGRRDPTKKPKFSSKLRDMEVAKGSKMKLTCSLLCNPEPEIEWFRNGCPILKCEDRHRYTTSWNPIGIASLEVRDLTRSDTGEYMCVARNQHGQASTSADVRVRGDYEPKTSSPSFTSSIRDTYHDTSDELVLECSVNGFPTPKITWMKDGIKLHLSSRYKHSLDLDGRCRLVVHSPCVGDSGQYTCVAQNASRKDEISSFVVVPEHVWNSNEMRMKTAPSHAGYSGSAEFYRRQAEREKIASSGDGHGFDVGRYDGMGVPDDSAHFVMLPESTLTVGRDRDLVIQCRVRGHPRPKVTWLKGIRDVAESGRSCVEMDGDLYRFVLKKANYGDGGTYIVKASNCHGTQKAYCTVRVKEAANSSEWDFKDAETSLSDLSERRVRRFNKDVPGPVAAPPMATVSGKNVVSLSWPKPNYTGGAPILAYKVEAWLLGEGAIWIEVATTCITSTDVYNLKPEREYLFRITPRNKYGWGESLVSSTPIKTVSRTGLPHFDRPLHPQIKALEHTDVELLTEVAGEPTPHVEWYRDGTKLDGIRQPRYELRSIGSDCRHALTIHDVRMETDDDSKFTCEAVNPAGRVATFSRVLVVTDQRVAEADALFRQQLDGVSGNDSVVMAPQFTMRPRDRRVQLTFPVRLTCQVIGHPKPDVTWYHNDSAIIIGHDERHSYSVDGNFHTLEIAATKFDDAGIYSVQGRNSSGAVGCQCCLVVDGGIRAYVMPFFTHELEDRTVSEGGTFSLIARVEAYPAVGVLWHRDGIRLRPCRQYDMRLESDGTVALVVSGAMARRHAGVYTCTVTNEMGQVSSNARVTIRQRPLAIPSSSLDAVASDHDTTGETSLAPRFVQKPTEHVEGDSLVVACEVLGDPKPEVIWLRDWLNPRDNERADRFVSEADAPLYKLTVPCVQLDFSATYSVVARNVHGQAKAAVSLQVYVHGGQGRPNSSETVGSCAPGRSTTLSRVLTAPTVVQPLRHLRCCDGDTVTFECRFNGQPETADSLQIHWLRGGKLLRSCKDFSTEVIAEEGVVRLSIRRVYPEDEGEYTCVAYNGLGSQSTSACLIVDVADDKENDLMVQLDSRPAGTVSARATPRTTPRTTPSRTIRSVSPINSKATATQQQQQQQQKSRVRKVPPKFYSVPHNKIAETGETVRFQCNVGGNPSPRVTWDRDNIAIKPETITPAGRVSIEERDDVRVLEIRNVTTEDAGLYRITVENELGRIQANARLDILSRSSGSRSSGFIRSGSAASAGRGAYYSPLSGSSAARLAARSLAMSGASYLRGSSTPRSGGGRYHATSDMDGSSVDGVAAKSNAKQPVSFVQQLPSRMRVNEGDVVELQVIITGTPPLKVVWVQNDVIVVDCPEFRHLDYGDGRYALRLSDAFTHDSGVYFCEAYNRYGEAESWCRLIVSDPTDKLFAETSAEASTTLAYSSANTASIRTHNDDEEEDEEDKIVNVVDDRVADYRDDEDVFSCSKDDLTYESDKLNDELDNPFQVAAQIVKGPVSVSTLVGSTVLLEALIIGRPEPTVRWLKGGKELVESDRVEMRQADGMASLSLHRITADDSGKYIVMAENTFGMDCHYASLAVEGPPDPGGKPTICEVKADSLTLTWYGSVYDGGSVITGYLVEICETGQPWTVLTSECNSTSYVIHGLAPLRTYQFRVRAKNIHGCSEPSSPSDPLYLQPPSVVEKRDKAVVIDRREEKDHQVIVGQQDDDRDDDDDSHAPQFEHCHVTVQPGEPHFLEKYSVHEELGKGRFGVVYRLVDRASGALRAAKYVRCIKAADREKVYQEVAVMNKLQHPKLLQLAAAYDCPKEIVLVTEYISGGELFERVVADDFTLTERDCILFMRQICEGVGYMHSKSIVHLDLKPENILCQSPNSHRIKLIDFGLARQLDPDQPVRVLFGTPEFIAPEIVSYEPIGCATDMWSLGVVCYVLLSGLSPFMGDNDADTFANITSSDYDFDDDAFAAISSDAKDFISSLLVKRPELRLSAEACLQHKWLAQAKHAMNSVKLPTDRLKKFIIRRKWQKTGTAIRALGRMASLSSASRRNSSSSSTGRRSSRMDSLCEEEQGSVFSSGSSSSRMATSSLTAPTNGTDPVTRIRSPSLPVVTHPCQSSGPNPGIARSRSPSLPATGPAIELPDRSPPAAIHVNNSPRRVYYADRSDSGISDCSNHSSTLLSGSHMPTLIQEEEDDEYCVNEMSALTNGCSSSDRLTGGTFLAQKSAGHGGQHALKGKSVVSSRHSLDSAIDGE</sequence>
<feature type="compositionally biased region" description="Polar residues" evidence="13">
    <location>
        <begin position="1562"/>
        <end position="1574"/>
    </location>
</feature>
<dbReference type="FunFam" id="2.60.40.10:FF:000612">
    <property type="entry name" value="palladin isoform X1"/>
    <property type="match status" value="1"/>
</dbReference>
<feature type="compositionally biased region" description="Basic and acidic residues" evidence="13">
    <location>
        <begin position="1575"/>
        <end position="1586"/>
    </location>
</feature>
<feature type="region of interest" description="Disordered" evidence="13">
    <location>
        <begin position="325"/>
        <end position="355"/>
    </location>
</feature>
<dbReference type="GO" id="GO:0004672">
    <property type="term" value="F:protein kinase activity"/>
    <property type="evidence" value="ECO:0007669"/>
    <property type="project" value="InterPro"/>
</dbReference>
<feature type="domain" description="Ig-like" evidence="15">
    <location>
        <begin position="3671"/>
        <end position="3763"/>
    </location>
</feature>
<feature type="region of interest" description="Disordered" evidence="13">
    <location>
        <begin position="1555"/>
        <end position="1642"/>
    </location>
</feature>
<feature type="compositionally biased region" description="Polar residues" evidence="13">
    <location>
        <begin position="1335"/>
        <end position="1359"/>
    </location>
</feature>
<evidence type="ECO:0000256" key="11">
    <source>
        <dbReference type="ARBA" id="ARBA00023319"/>
    </source>
</evidence>
<dbReference type="FunFam" id="2.60.40.10:FF:001053">
    <property type="entry name" value="Uncharacterized protein, isoform D"/>
    <property type="match status" value="1"/>
</dbReference>
<feature type="compositionally biased region" description="Basic and acidic residues" evidence="13">
    <location>
        <begin position="3179"/>
        <end position="3189"/>
    </location>
</feature>
<dbReference type="CDD" id="cd14103">
    <property type="entry name" value="STKc_MLCK"/>
    <property type="match status" value="1"/>
</dbReference>
<dbReference type="GO" id="GO:0030154">
    <property type="term" value="P:cell differentiation"/>
    <property type="evidence" value="ECO:0007669"/>
    <property type="project" value="UniProtKB-ARBA"/>
</dbReference>
<name>A0AAD5PMS8_9CRUS</name>
<evidence type="ECO:0000256" key="7">
    <source>
        <dbReference type="ARBA" id="ARBA00022840"/>
    </source>
</evidence>
<feature type="region of interest" description="Disordered" evidence="13">
    <location>
        <begin position="1788"/>
        <end position="1834"/>
    </location>
</feature>
<feature type="compositionally biased region" description="Polar residues" evidence="13">
    <location>
        <begin position="3098"/>
        <end position="3125"/>
    </location>
</feature>
<feature type="region of interest" description="Disordered" evidence="13">
    <location>
        <begin position="4253"/>
        <end position="4303"/>
    </location>
</feature>
<gene>
    <name evidence="17" type="ORF">GHT06_022788</name>
</gene>
<dbReference type="CDD" id="cd00096">
    <property type="entry name" value="Ig"/>
    <property type="match status" value="2"/>
</dbReference>
<feature type="compositionally biased region" description="Basic and acidic residues" evidence="13">
    <location>
        <begin position="2167"/>
        <end position="2210"/>
    </location>
</feature>
<feature type="domain" description="Ig-like" evidence="15">
    <location>
        <begin position="3442"/>
        <end position="3535"/>
    </location>
</feature>
<evidence type="ECO:0000256" key="2">
    <source>
        <dbReference type="ARBA" id="ARBA00006692"/>
    </source>
</evidence>
<dbReference type="InterPro" id="IPR003599">
    <property type="entry name" value="Ig_sub"/>
</dbReference>
<dbReference type="InterPro" id="IPR013098">
    <property type="entry name" value="Ig_I-set"/>
</dbReference>
<keyword evidence="8" id="KW-0472">Membrane</keyword>
<feature type="compositionally biased region" description="Polar residues" evidence="13">
    <location>
        <begin position="3042"/>
        <end position="3060"/>
    </location>
</feature>
<evidence type="ECO:0000256" key="13">
    <source>
        <dbReference type="SAM" id="MobiDB-lite"/>
    </source>
</evidence>
<feature type="domain" description="Ig-like" evidence="15">
    <location>
        <begin position="3898"/>
        <end position="3988"/>
    </location>
</feature>
<dbReference type="SMART" id="SM00220">
    <property type="entry name" value="S_TKc"/>
    <property type="match status" value="1"/>
</dbReference>
<dbReference type="Proteomes" id="UP000820818">
    <property type="component" value="Linkage Group LG10"/>
</dbReference>
<comment type="similarity">
    <text evidence="2">Belongs to the protein kinase superfamily. CAMK Ser/Thr protein kinase family.</text>
</comment>
<feature type="compositionally biased region" description="Low complexity" evidence="13">
    <location>
        <begin position="53"/>
        <end position="78"/>
    </location>
</feature>
<feature type="binding site" evidence="12">
    <location>
        <position position="4944"/>
    </location>
    <ligand>
        <name>ATP</name>
        <dbReference type="ChEBI" id="CHEBI:30616"/>
    </ligand>
</feature>
<feature type="region of interest" description="Disordered" evidence="13">
    <location>
        <begin position="1682"/>
        <end position="1772"/>
    </location>
</feature>
<keyword evidence="5" id="KW-0677">Repeat</keyword>
<feature type="region of interest" description="Disordered" evidence="13">
    <location>
        <begin position="2384"/>
        <end position="2542"/>
    </location>
</feature>
<keyword evidence="9" id="KW-1015">Disulfide bond</keyword>
<feature type="compositionally biased region" description="Basic and acidic residues" evidence="13">
    <location>
        <begin position="2099"/>
        <end position="2115"/>
    </location>
</feature>
<feature type="region of interest" description="Disordered" evidence="13">
    <location>
        <begin position="1498"/>
        <end position="1518"/>
    </location>
</feature>
<feature type="compositionally biased region" description="Basic and acidic residues" evidence="13">
    <location>
        <begin position="2226"/>
        <end position="2251"/>
    </location>
</feature>
<comment type="subcellular location">
    <subcellularLocation>
        <location evidence="1">Cell membrane</location>
    </subcellularLocation>
</comment>
<dbReference type="CDD" id="cd06503">
    <property type="entry name" value="ATP-synt_Fo_b"/>
    <property type="match status" value="1"/>
</dbReference>
<feature type="compositionally biased region" description="Basic and acidic residues" evidence="13">
    <location>
        <begin position="2261"/>
        <end position="2311"/>
    </location>
</feature>
<feature type="region of interest" description="Disordered" evidence="13">
    <location>
        <begin position="41"/>
        <end position="91"/>
    </location>
</feature>
<feature type="domain" description="Ig-like" evidence="15">
    <location>
        <begin position="3797"/>
        <end position="3877"/>
    </location>
</feature>
<evidence type="ECO:0000256" key="12">
    <source>
        <dbReference type="PROSITE-ProRule" id="PRU10141"/>
    </source>
</evidence>
<feature type="domain" description="Ig-like" evidence="15">
    <location>
        <begin position="3191"/>
        <end position="3283"/>
    </location>
</feature>
<feature type="region of interest" description="Disordered" evidence="13">
    <location>
        <begin position="1209"/>
        <end position="1235"/>
    </location>
</feature>
<feature type="domain" description="Ig-like" evidence="15">
    <location>
        <begin position="4662"/>
        <end position="4755"/>
    </location>
</feature>
<feature type="region of interest" description="Disordered" evidence="13">
    <location>
        <begin position="4875"/>
        <end position="4895"/>
    </location>
</feature>
<accession>A0AAD5PMS8</accession>
<evidence type="ECO:0000259" key="16">
    <source>
        <dbReference type="PROSITE" id="PS50853"/>
    </source>
</evidence>
<dbReference type="Gene3D" id="3.30.200.20">
    <property type="entry name" value="Phosphorylase Kinase, domain 1"/>
    <property type="match status" value="1"/>
</dbReference>
<feature type="compositionally biased region" description="Polar residues" evidence="13">
    <location>
        <begin position="2211"/>
        <end position="2220"/>
    </location>
</feature>
<feature type="domain" description="Ig-like" evidence="15">
    <location>
        <begin position="756"/>
        <end position="834"/>
    </location>
</feature>
<feature type="domain" description="Ig-like" evidence="15">
    <location>
        <begin position="613"/>
        <end position="750"/>
    </location>
</feature>
<feature type="compositionally biased region" description="Polar residues" evidence="13">
    <location>
        <begin position="1297"/>
        <end position="1308"/>
    </location>
</feature>
<evidence type="ECO:0000256" key="5">
    <source>
        <dbReference type="ARBA" id="ARBA00022737"/>
    </source>
</evidence>
<dbReference type="FunFam" id="1.10.510.10:FF:000175">
    <property type="entry name" value="Myosin light chain kinase, smooth muscle"/>
    <property type="match status" value="1"/>
</dbReference>
<organism evidence="17 18">
    <name type="scientific">Daphnia sinensis</name>
    <dbReference type="NCBI Taxonomy" id="1820382"/>
    <lineage>
        <taxon>Eukaryota</taxon>
        <taxon>Metazoa</taxon>
        <taxon>Ecdysozoa</taxon>
        <taxon>Arthropoda</taxon>
        <taxon>Crustacea</taxon>
        <taxon>Branchiopoda</taxon>
        <taxon>Diplostraca</taxon>
        <taxon>Cladocera</taxon>
        <taxon>Anomopoda</taxon>
        <taxon>Daphniidae</taxon>
        <taxon>Daphnia</taxon>
        <taxon>Daphnia similis group</taxon>
    </lineage>
</organism>
<dbReference type="PROSITE" id="PS00107">
    <property type="entry name" value="PROTEIN_KINASE_ATP"/>
    <property type="match status" value="1"/>
</dbReference>
<dbReference type="PANTHER" id="PTHR47633:SF7">
    <property type="entry name" value="TITIN HOMOLOG"/>
    <property type="match status" value="1"/>
</dbReference>
<dbReference type="FunFam" id="2.60.40.10:FF:001223">
    <property type="entry name" value="Sidekick cell adhesion molecule 1"/>
    <property type="match status" value="3"/>
</dbReference>
<keyword evidence="18" id="KW-1185">Reference proteome</keyword>
<feature type="compositionally biased region" description="Polar residues" evidence="13">
    <location>
        <begin position="1603"/>
        <end position="1612"/>
    </location>
</feature>
<dbReference type="InterPro" id="IPR000719">
    <property type="entry name" value="Prot_kinase_dom"/>
</dbReference>
<keyword evidence="6 12" id="KW-0547">Nucleotide-binding</keyword>
<dbReference type="SUPFAM" id="SSF49265">
    <property type="entry name" value="Fibronectin type III"/>
    <property type="match status" value="2"/>
</dbReference>
<dbReference type="GO" id="GO:0009653">
    <property type="term" value="P:anatomical structure morphogenesis"/>
    <property type="evidence" value="ECO:0007669"/>
    <property type="project" value="UniProtKB-ARBA"/>
</dbReference>
<dbReference type="CDD" id="cd00063">
    <property type="entry name" value="FN3"/>
    <property type="match status" value="2"/>
</dbReference>
<feature type="region of interest" description="Disordered" evidence="13">
    <location>
        <begin position="1134"/>
        <end position="1183"/>
    </location>
</feature>
<keyword evidence="3" id="KW-1003">Cell membrane</keyword>
<keyword evidence="7 12" id="KW-0067">ATP-binding</keyword>
<feature type="domain" description="Fibronectin type-III" evidence="16">
    <location>
        <begin position="4762"/>
        <end position="4855"/>
    </location>
</feature>
<evidence type="ECO:0000259" key="14">
    <source>
        <dbReference type="PROSITE" id="PS50011"/>
    </source>
</evidence>
<dbReference type="Pfam" id="PF07679">
    <property type="entry name" value="I-set"/>
    <property type="match status" value="12"/>
</dbReference>
<dbReference type="FunFam" id="2.60.40.10:FF:001166">
    <property type="entry name" value="Uncharacterized protein, isoform D"/>
    <property type="match status" value="1"/>
</dbReference>
<dbReference type="GO" id="GO:0005886">
    <property type="term" value="C:plasma membrane"/>
    <property type="evidence" value="ECO:0007669"/>
    <property type="project" value="UniProtKB-SubCell"/>
</dbReference>
<dbReference type="Pfam" id="PF00069">
    <property type="entry name" value="Pkinase"/>
    <property type="match status" value="1"/>
</dbReference>
<evidence type="ECO:0000313" key="18">
    <source>
        <dbReference type="Proteomes" id="UP000820818"/>
    </source>
</evidence>
<feature type="compositionally biased region" description="Basic and acidic residues" evidence="13">
    <location>
        <begin position="2567"/>
        <end position="2578"/>
    </location>
</feature>
<dbReference type="GO" id="GO:0005524">
    <property type="term" value="F:ATP binding"/>
    <property type="evidence" value="ECO:0007669"/>
    <property type="project" value="UniProtKB-UniRule"/>
</dbReference>
<feature type="compositionally biased region" description="Basic and acidic residues" evidence="13">
    <location>
        <begin position="2600"/>
        <end position="2955"/>
    </location>
</feature>
<evidence type="ECO:0000259" key="15">
    <source>
        <dbReference type="PROSITE" id="PS50835"/>
    </source>
</evidence>
<dbReference type="InterPro" id="IPR017441">
    <property type="entry name" value="Protein_kinase_ATP_BS"/>
</dbReference>
<dbReference type="InterPro" id="IPR003961">
    <property type="entry name" value="FN3_dom"/>
</dbReference>
<feature type="domain" description="Fibronectin type-III" evidence="16">
    <location>
        <begin position="3569"/>
        <end position="3667"/>
    </location>
</feature>
<dbReference type="FunFam" id="2.60.40.10:FF:001452">
    <property type="entry name" value="Uncharacterized protein, isoform F"/>
    <property type="match status" value="1"/>
</dbReference>
<feature type="domain" description="Ig-like" evidence="15">
    <location>
        <begin position="4141"/>
        <end position="4235"/>
    </location>
</feature>
<feature type="region of interest" description="Disordered" evidence="13">
    <location>
        <begin position="5210"/>
        <end position="5315"/>
    </location>
</feature>
<feature type="domain" description="Ig-like" evidence="15">
    <location>
        <begin position="4018"/>
        <end position="4107"/>
    </location>
</feature>
<reference evidence="17 18" key="1">
    <citation type="submission" date="2022-05" db="EMBL/GenBank/DDBJ databases">
        <title>A multi-omics perspective on studying reproductive biology in Daphnia sinensis.</title>
        <authorList>
            <person name="Jia J."/>
        </authorList>
    </citation>
    <scope>NUCLEOTIDE SEQUENCE [LARGE SCALE GENOMIC DNA]</scope>
    <source>
        <strain evidence="17 18">WSL</strain>
    </source>
</reference>
<dbReference type="InterPro" id="IPR036116">
    <property type="entry name" value="FN3_sf"/>
</dbReference>
<feature type="compositionally biased region" description="Basic and acidic residues" evidence="13">
    <location>
        <begin position="1616"/>
        <end position="1637"/>
    </location>
</feature>
<feature type="domain" description="Ig-like" evidence="15">
    <location>
        <begin position="3295"/>
        <end position="3380"/>
    </location>
</feature>
<keyword evidence="11" id="KW-0393">Immunoglobulin domain</keyword>
<dbReference type="InterPro" id="IPR007110">
    <property type="entry name" value="Ig-like_dom"/>
</dbReference>
<evidence type="ECO:0000256" key="6">
    <source>
        <dbReference type="ARBA" id="ARBA00022741"/>
    </source>
</evidence>
<dbReference type="FunFam" id="2.60.40.10:FF:001307">
    <property type="entry name" value="Stretchin-Mlck, isoform V"/>
    <property type="match status" value="1"/>
</dbReference>
<dbReference type="Gene3D" id="1.10.510.10">
    <property type="entry name" value="Transferase(Phosphotransferase) domain 1"/>
    <property type="match status" value="1"/>
</dbReference>
<dbReference type="EMBL" id="WJBH02000010">
    <property type="protein sequence ID" value="KAI9552422.1"/>
    <property type="molecule type" value="Genomic_DNA"/>
</dbReference>
<protein>
    <submittedName>
        <fullName evidence="17">Uncharacterized protein</fullName>
    </submittedName>
</protein>
<feature type="compositionally biased region" description="Low complexity" evidence="13">
    <location>
        <begin position="4257"/>
        <end position="4281"/>
    </location>
</feature>
<dbReference type="SUPFAM" id="SSF48726">
    <property type="entry name" value="Immunoglobulin"/>
    <property type="match status" value="15"/>
</dbReference>
<dbReference type="SUPFAM" id="SSF56112">
    <property type="entry name" value="Protein kinase-like (PK-like)"/>
    <property type="match status" value="1"/>
</dbReference>
<feature type="compositionally biased region" description="Polar residues" evidence="13">
    <location>
        <begin position="2137"/>
        <end position="2150"/>
    </location>
</feature>
<feature type="compositionally biased region" description="Basic and acidic residues" evidence="13">
    <location>
        <begin position="2998"/>
        <end position="3035"/>
    </location>
</feature>
<evidence type="ECO:0000256" key="3">
    <source>
        <dbReference type="ARBA" id="ARBA00022475"/>
    </source>
</evidence>
<dbReference type="InterPro" id="IPR003598">
    <property type="entry name" value="Ig_sub2"/>
</dbReference>
<dbReference type="InterPro" id="IPR008271">
    <property type="entry name" value="Ser/Thr_kinase_AS"/>
</dbReference>
<keyword evidence="4" id="KW-0732">Signal</keyword>
<dbReference type="PROSITE" id="PS00108">
    <property type="entry name" value="PROTEIN_KINASE_ST"/>
    <property type="match status" value="1"/>
</dbReference>
<feature type="compositionally biased region" description="Polar residues" evidence="13">
    <location>
        <begin position="41"/>
        <end position="51"/>
    </location>
</feature>
<dbReference type="Pfam" id="PF00041">
    <property type="entry name" value="fn3"/>
    <property type="match status" value="2"/>
</dbReference>
<dbReference type="Gene3D" id="2.60.40.10">
    <property type="entry name" value="Immunoglobulins"/>
    <property type="match status" value="15"/>
</dbReference>
<dbReference type="FunFam" id="2.60.40.10:FF:001127">
    <property type="entry name" value="Myosin, light chain kinase a"/>
    <property type="match status" value="1"/>
</dbReference>
<feature type="region of interest" description="Disordered" evidence="13">
    <location>
        <begin position="2165"/>
        <end position="2311"/>
    </location>
</feature>
<dbReference type="SMART" id="SM00409">
    <property type="entry name" value="IG"/>
    <property type="match status" value="13"/>
</dbReference>
<comment type="caution">
    <text evidence="17">The sequence shown here is derived from an EMBL/GenBank/DDBJ whole genome shotgun (WGS) entry which is preliminary data.</text>
</comment>
<dbReference type="PROSITE" id="PS50011">
    <property type="entry name" value="PROTEIN_KINASE_DOM"/>
    <property type="match status" value="1"/>
</dbReference>
<evidence type="ECO:0000313" key="17">
    <source>
        <dbReference type="EMBL" id="KAI9552422.1"/>
    </source>
</evidence>
<evidence type="ECO:0000256" key="9">
    <source>
        <dbReference type="ARBA" id="ARBA00023157"/>
    </source>
</evidence>
<evidence type="ECO:0000256" key="10">
    <source>
        <dbReference type="ARBA" id="ARBA00023180"/>
    </source>
</evidence>
<dbReference type="InterPro" id="IPR036179">
    <property type="entry name" value="Ig-like_dom_sf"/>
</dbReference>
<dbReference type="PANTHER" id="PTHR47633">
    <property type="entry name" value="IMMUNOGLOBULIN"/>
    <property type="match status" value="1"/>
</dbReference>
<feature type="compositionally biased region" description="Acidic residues" evidence="13">
    <location>
        <begin position="4882"/>
        <end position="4891"/>
    </location>
</feature>
<feature type="compositionally biased region" description="Low complexity" evidence="13">
    <location>
        <begin position="5242"/>
        <end position="5257"/>
    </location>
</feature>
<feature type="compositionally biased region" description="Polar residues" evidence="13">
    <location>
        <begin position="3167"/>
        <end position="3178"/>
    </location>
</feature>
<dbReference type="SMART" id="SM00060">
    <property type="entry name" value="FN3"/>
    <property type="match status" value="2"/>
</dbReference>
<evidence type="ECO:0000256" key="1">
    <source>
        <dbReference type="ARBA" id="ARBA00004236"/>
    </source>
</evidence>
<feature type="region of interest" description="Disordered" evidence="13">
    <location>
        <begin position="2567"/>
        <end position="3200"/>
    </location>
</feature>
<dbReference type="InterPro" id="IPR013783">
    <property type="entry name" value="Ig-like_fold"/>
</dbReference>
<feature type="compositionally biased region" description="Basic and acidic residues" evidence="13">
    <location>
        <begin position="2962"/>
        <end position="2991"/>
    </location>
</feature>
<feature type="compositionally biased region" description="Low complexity" evidence="13">
    <location>
        <begin position="5210"/>
        <end position="5227"/>
    </location>
</feature>
<feature type="domain" description="Ig-like" evidence="15">
    <location>
        <begin position="4487"/>
        <end position="4580"/>
    </location>
</feature>
<dbReference type="InterPro" id="IPR011009">
    <property type="entry name" value="Kinase-like_dom_sf"/>
</dbReference>
<dbReference type="FunFam" id="2.60.40.10:FF:000107">
    <property type="entry name" value="Myosin, light chain kinase a"/>
    <property type="match status" value="2"/>
</dbReference>